<dbReference type="Gene3D" id="3.40.50.1820">
    <property type="entry name" value="alpha/beta hydrolase"/>
    <property type="match status" value="1"/>
</dbReference>
<dbReference type="SUPFAM" id="SSF53474">
    <property type="entry name" value="alpha/beta-Hydrolases"/>
    <property type="match status" value="1"/>
</dbReference>
<evidence type="ECO:0000313" key="5">
    <source>
        <dbReference type="Proteomes" id="UP000275076"/>
    </source>
</evidence>
<feature type="domain" description="BD-FAE-like" evidence="3">
    <location>
        <begin position="62"/>
        <end position="279"/>
    </location>
</feature>
<dbReference type="PANTHER" id="PTHR48081:SF13">
    <property type="entry name" value="ALPHA_BETA HYDROLASE"/>
    <property type="match status" value="1"/>
</dbReference>
<dbReference type="InterPro" id="IPR049492">
    <property type="entry name" value="BD-FAE-like_dom"/>
</dbReference>
<dbReference type="PANTHER" id="PTHR48081">
    <property type="entry name" value="AB HYDROLASE SUPERFAMILY PROTEIN C4A8.06C"/>
    <property type="match status" value="1"/>
</dbReference>
<proteinExistence type="predicted"/>
<dbReference type="RefSeq" id="WP_125555278.1">
    <property type="nucleotide sequence ID" value="NZ_RBVX01000005.1"/>
</dbReference>
<dbReference type="GO" id="GO:0016787">
    <property type="term" value="F:hydrolase activity"/>
    <property type="evidence" value="ECO:0007669"/>
    <property type="project" value="UniProtKB-KW"/>
</dbReference>
<reference evidence="4 5" key="1">
    <citation type="submission" date="2018-10" db="EMBL/GenBank/DDBJ databases">
        <title>Draft genome sequence of Bacillus salarius IM0101, isolated from a hypersaline soil in Inner Mongolia, China.</title>
        <authorList>
            <person name="Yamprayoonswat W."/>
            <person name="Boonvisut S."/>
            <person name="Jumpathong W."/>
            <person name="Sittihan S."/>
            <person name="Ruangsuj P."/>
            <person name="Wanthongcharoen S."/>
            <person name="Thongpramul N."/>
            <person name="Pimmason S."/>
            <person name="Yu B."/>
            <person name="Yasawong M."/>
        </authorList>
    </citation>
    <scope>NUCLEOTIDE SEQUENCE [LARGE SCALE GENOMIC DNA]</scope>
    <source>
        <strain evidence="4 5">IM0101</strain>
    </source>
</reference>
<feature type="chain" id="PRO_5038467808" evidence="2">
    <location>
        <begin position="24"/>
        <end position="320"/>
    </location>
</feature>
<keyword evidence="2" id="KW-0732">Signal</keyword>
<evidence type="ECO:0000313" key="4">
    <source>
        <dbReference type="EMBL" id="RSL34081.1"/>
    </source>
</evidence>
<dbReference type="InterPro" id="IPR029058">
    <property type="entry name" value="AB_hydrolase_fold"/>
</dbReference>
<protein>
    <submittedName>
        <fullName evidence="4">Alpha/beta hydrolase</fullName>
    </submittedName>
</protein>
<name>A0A3R9PAK4_9BACI</name>
<dbReference type="AlphaFoldDB" id="A0A3R9PAK4"/>
<comment type="caution">
    <text evidence="4">The sequence shown here is derived from an EMBL/GenBank/DDBJ whole genome shotgun (WGS) entry which is preliminary data.</text>
</comment>
<organism evidence="4 5">
    <name type="scientific">Salibacterium salarium</name>
    <dbReference type="NCBI Taxonomy" id="284579"/>
    <lineage>
        <taxon>Bacteria</taxon>
        <taxon>Bacillati</taxon>
        <taxon>Bacillota</taxon>
        <taxon>Bacilli</taxon>
        <taxon>Bacillales</taxon>
        <taxon>Bacillaceae</taxon>
    </lineage>
</organism>
<dbReference type="Proteomes" id="UP000275076">
    <property type="component" value="Unassembled WGS sequence"/>
</dbReference>
<dbReference type="OrthoDB" id="9815425at2"/>
<gene>
    <name evidence="4" type="ORF">D7Z54_07810</name>
</gene>
<evidence type="ECO:0000256" key="2">
    <source>
        <dbReference type="SAM" id="SignalP"/>
    </source>
</evidence>
<evidence type="ECO:0000256" key="1">
    <source>
        <dbReference type="ARBA" id="ARBA00022801"/>
    </source>
</evidence>
<feature type="signal peptide" evidence="2">
    <location>
        <begin position="1"/>
        <end position="23"/>
    </location>
</feature>
<dbReference type="Pfam" id="PF20434">
    <property type="entry name" value="BD-FAE"/>
    <property type="match status" value="1"/>
</dbReference>
<accession>A0A3R9PAK4</accession>
<sequence>MKSMLSLLMMTIMVLTLPLFTGANSHSEKIGVSDTVTHVEAISGVVYSQPEIYGYASVPLEMDILEPQKEEASPAVLFVPGGGFMSANNEKSVQQRMEIAEEGYVVASMEYRITPQSTFPDPLKDVKSAIRFLRANAEKFNIDPERIAVMGSSAGGYLSAFAGVTNGVDEFDTGEHLNESSDVQAVIDLYGLSDLTKVGDGKPEEAASLHDSASAPEGMWVNGPAVFGPGGSIHDNPELADEANPISYVSETDTPFLFLHGDSDELVLPSQTEILHEALLSQGADSTRYLIEGAGHGGMEWVQPEVIDILTDFLDEKLKY</sequence>
<keyword evidence="5" id="KW-1185">Reference proteome</keyword>
<dbReference type="EMBL" id="RBVX01000005">
    <property type="protein sequence ID" value="RSL34081.1"/>
    <property type="molecule type" value="Genomic_DNA"/>
</dbReference>
<evidence type="ECO:0000259" key="3">
    <source>
        <dbReference type="Pfam" id="PF20434"/>
    </source>
</evidence>
<keyword evidence="1 4" id="KW-0378">Hydrolase</keyword>
<dbReference type="InterPro" id="IPR050300">
    <property type="entry name" value="GDXG_lipolytic_enzyme"/>
</dbReference>